<dbReference type="InterPro" id="IPR023561">
    <property type="entry name" value="Carbonic_anhydrase_a-class"/>
</dbReference>
<keyword evidence="4" id="KW-0456">Lyase</keyword>
<evidence type="ECO:0000256" key="2">
    <source>
        <dbReference type="ARBA" id="ARBA00022723"/>
    </source>
</evidence>
<dbReference type="EC" id="4.2.1.1" evidence="4"/>
<dbReference type="PROSITE" id="PS00162">
    <property type="entry name" value="ALPHA_CA_1"/>
    <property type="match status" value="1"/>
</dbReference>
<keyword evidence="2 4" id="KW-0479">Metal-binding</keyword>
<evidence type="ECO:0000313" key="6">
    <source>
        <dbReference type="EMBL" id="JAT22018.1"/>
    </source>
</evidence>
<dbReference type="InterPro" id="IPR036398">
    <property type="entry name" value="CA_dom_sf"/>
</dbReference>
<organism evidence="6">
    <name type="scientific">Graphocephala atropunctata</name>
    <dbReference type="NCBI Taxonomy" id="36148"/>
    <lineage>
        <taxon>Eukaryota</taxon>
        <taxon>Metazoa</taxon>
        <taxon>Ecdysozoa</taxon>
        <taxon>Arthropoda</taxon>
        <taxon>Hexapoda</taxon>
        <taxon>Insecta</taxon>
        <taxon>Pterygota</taxon>
        <taxon>Neoptera</taxon>
        <taxon>Paraneoptera</taxon>
        <taxon>Hemiptera</taxon>
        <taxon>Auchenorrhyncha</taxon>
        <taxon>Membracoidea</taxon>
        <taxon>Cicadellidae</taxon>
        <taxon>Cicadellinae</taxon>
        <taxon>Cicadellini</taxon>
        <taxon>Graphocephala</taxon>
    </lineage>
</organism>
<feature type="domain" description="Alpha-carbonic anhydrase" evidence="5">
    <location>
        <begin position="94"/>
        <end position="357"/>
    </location>
</feature>
<dbReference type="Gene3D" id="3.10.200.10">
    <property type="entry name" value="Alpha carbonic anhydrase"/>
    <property type="match status" value="1"/>
</dbReference>
<evidence type="ECO:0000256" key="1">
    <source>
        <dbReference type="ARBA" id="ARBA00010718"/>
    </source>
</evidence>
<feature type="non-terminal residue" evidence="6">
    <location>
        <position position="1"/>
    </location>
</feature>
<comment type="function">
    <text evidence="4">Reversible hydration of carbon dioxide.</text>
</comment>
<comment type="similarity">
    <text evidence="1 4">Belongs to the alpha-carbonic anhydrase family.</text>
</comment>
<reference evidence="6" key="1">
    <citation type="submission" date="2015-11" db="EMBL/GenBank/DDBJ databases">
        <title>De novo transcriptome assembly of four potential Pierce s Disease insect vectors from Arizona vineyards.</title>
        <authorList>
            <person name="Tassone E.E."/>
        </authorList>
    </citation>
    <scope>NUCLEOTIDE SEQUENCE</scope>
</reference>
<accession>A0A1B6LEB2</accession>
<dbReference type="PANTHER" id="PTHR18952:SF124">
    <property type="entry name" value="CARBONIC ANHYDRASE 7"/>
    <property type="match status" value="1"/>
</dbReference>
<dbReference type="Pfam" id="PF00194">
    <property type="entry name" value="Carb_anhydrase"/>
    <property type="match status" value="1"/>
</dbReference>
<comment type="cofactor">
    <cofactor evidence="4">
        <name>Zn(2+)</name>
        <dbReference type="ChEBI" id="CHEBI:29105"/>
    </cofactor>
</comment>
<evidence type="ECO:0000259" key="5">
    <source>
        <dbReference type="PROSITE" id="PS51144"/>
    </source>
</evidence>
<evidence type="ECO:0000256" key="4">
    <source>
        <dbReference type="RuleBase" id="RU367011"/>
    </source>
</evidence>
<dbReference type="CDD" id="cd00326">
    <property type="entry name" value="alpha_CA"/>
    <property type="match status" value="1"/>
</dbReference>
<dbReference type="InterPro" id="IPR001148">
    <property type="entry name" value="CA_dom"/>
</dbReference>
<dbReference type="InterPro" id="IPR018338">
    <property type="entry name" value="Carbonic_anhydrase_a-class_CS"/>
</dbReference>
<keyword evidence="3 4" id="KW-0862">Zinc</keyword>
<dbReference type="SMART" id="SM01057">
    <property type="entry name" value="Carb_anhydrase"/>
    <property type="match status" value="1"/>
</dbReference>
<sequence>RNQLFESSHPLCSIGALRLRTSSRRTAETTTAMARAISWLVVLAVVACAGRLEGSVGESYKPEEEESETRSLLGNTLSNKLKSLFGITQTTPIHSYQSSGAAGKLNLQSAWPLMNVIFNHPIQSPVDLITHKSITMNLPTLDIINGDTDGVLAKFYNSGHTVYVYIEEDANLRPHLIGGPLKTKYIFEQMHFHWGSEDIWGSEHFIDGESFAVEIHAVHYNSLYHTFENASTKPDGLAVLTIFAEANTVGNLLLDPLYHLLPNVTKAKSSVMLPSWEALQWPASALTTNTEYYTYPGSLTTEPYSENVIFLLLPKPITLSTKQLSAFREIHGDNDHCVTDNKRNLQPLHNRPIVRSTNLQ</sequence>
<evidence type="ECO:0000256" key="3">
    <source>
        <dbReference type="ARBA" id="ARBA00022833"/>
    </source>
</evidence>
<dbReference type="GO" id="GO:0008270">
    <property type="term" value="F:zinc ion binding"/>
    <property type="evidence" value="ECO:0007669"/>
    <property type="project" value="UniProtKB-UniRule"/>
</dbReference>
<protein>
    <recommendedName>
        <fullName evidence="4">Carbonic anhydrase</fullName>
        <ecNumber evidence="4">4.2.1.1</ecNumber>
    </recommendedName>
</protein>
<dbReference type="PROSITE" id="PS51144">
    <property type="entry name" value="ALPHA_CA_2"/>
    <property type="match status" value="1"/>
</dbReference>
<dbReference type="EMBL" id="GEBQ01017959">
    <property type="protein sequence ID" value="JAT22018.1"/>
    <property type="molecule type" value="Transcribed_RNA"/>
</dbReference>
<dbReference type="AlphaFoldDB" id="A0A1B6LEB2"/>
<dbReference type="GO" id="GO:0005737">
    <property type="term" value="C:cytoplasm"/>
    <property type="evidence" value="ECO:0007669"/>
    <property type="project" value="TreeGrafter"/>
</dbReference>
<dbReference type="PANTHER" id="PTHR18952">
    <property type="entry name" value="CARBONIC ANHYDRASE"/>
    <property type="match status" value="1"/>
</dbReference>
<dbReference type="GO" id="GO:0004089">
    <property type="term" value="F:carbonate dehydratase activity"/>
    <property type="evidence" value="ECO:0007669"/>
    <property type="project" value="UniProtKB-UniRule"/>
</dbReference>
<dbReference type="SUPFAM" id="SSF51069">
    <property type="entry name" value="Carbonic anhydrase"/>
    <property type="match status" value="1"/>
</dbReference>
<gene>
    <name evidence="6" type="ORF">g.10366</name>
</gene>
<name>A0A1B6LEB2_9HEMI</name>
<proteinExistence type="inferred from homology"/>
<comment type="catalytic activity">
    <reaction evidence="4">
        <text>hydrogencarbonate + H(+) = CO2 + H2O</text>
        <dbReference type="Rhea" id="RHEA:10748"/>
        <dbReference type="ChEBI" id="CHEBI:15377"/>
        <dbReference type="ChEBI" id="CHEBI:15378"/>
        <dbReference type="ChEBI" id="CHEBI:16526"/>
        <dbReference type="ChEBI" id="CHEBI:17544"/>
        <dbReference type="EC" id="4.2.1.1"/>
    </reaction>
</comment>